<dbReference type="AlphaFoldDB" id="A0A975SQU8"/>
<evidence type="ECO:0000256" key="3">
    <source>
        <dbReference type="SAM" id="SignalP"/>
    </source>
</evidence>
<reference evidence="4" key="1">
    <citation type="submission" date="2020-11" db="EMBL/GenBank/DDBJ databases">
        <title>Azospira inquinata sp. nov.</title>
        <authorList>
            <person name="Moe W.M."/>
            <person name="Mikes M.C."/>
        </authorList>
    </citation>
    <scope>NUCLEOTIDE SEQUENCE</scope>
    <source>
        <strain evidence="4">Azo-3</strain>
    </source>
</reference>
<proteinExistence type="inferred from homology"/>
<evidence type="ECO:0000313" key="5">
    <source>
        <dbReference type="Proteomes" id="UP000683428"/>
    </source>
</evidence>
<comment type="similarity">
    <text evidence="1">Belongs to the DNase II family.</text>
</comment>
<keyword evidence="3" id="KW-0732">Signal</keyword>
<gene>
    <name evidence="4" type="ORF">Azoinq_06945</name>
</gene>
<protein>
    <submittedName>
        <fullName evidence="4">Uncharacterized protein</fullName>
    </submittedName>
</protein>
<feature type="chain" id="PRO_5037653549" evidence="3">
    <location>
        <begin position="35"/>
        <end position="422"/>
    </location>
</feature>
<evidence type="ECO:0000256" key="1">
    <source>
        <dbReference type="ARBA" id="ARBA00007527"/>
    </source>
</evidence>
<dbReference type="Pfam" id="PF03265">
    <property type="entry name" value="DNase_II"/>
    <property type="match status" value="1"/>
</dbReference>
<dbReference type="PANTHER" id="PTHR10858">
    <property type="entry name" value="DEOXYRIBONUCLEASE II"/>
    <property type="match status" value="1"/>
</dbReference>
<name>A0A975SQU8_9RHOO</name>
<keyword evidence="2" id="KW-0378">Hydrolase</keyword>
<dbReference type="InterPro" id="IPR004947">
    <property type="entry name" value="DNase_II"/>
</dbReference>
<dbReference type="PANTHER" id="PTHR10858:SF23">
    <property type="entry name" value="DEOXYRIBONUCLEASE II"/>
    <property type="match status" value="1"/>
</dbReference>
<accession>A0A975SQU8</accession>
<dbReference type="KEGG" id="aiq:Azoinq_06945"/>
<organism evidence="4 5">
    <name type="scientific">Azospira inquinata</name>
    <dbReference type="NCBI Taxonomy" id="2785627"/>
    <lineage>
        <taxon>Bacteria</taxon>
        <taxon>Pseudomonadati</taxon>
        <taxon>Pseudomonadota</taxon>
        <taxon>Betaproteobacteria</taxon>
        <taxon>Rhodocyclales</taxon>
        <taxon>Rhodocyclaceae</taxon>
        <taxon>Azospira</taxon>
    </lineage>
</organism>
<dbReference type="RefSeq" id="WP_216130617.1">
    <property type="nucleotide sequence ID" value="NZ_CP064782.1"/>
</dbReference>
<evidence type="ECO:0000256" key="2">
    <source>
        <dbReference type="ARBA" id="ARBA00022801"/>
    </source>
</evidence>
<feature type="signal peptide" evidence="3">
    <location>
        <begin position="1"/>
        <end position="34"/>
    </location>
</feature>
<keyword evidence="5" id="KW-1185">Reference proteome</keyword>
<dbReference type="GO" id="GO:0004531">
    <property type="term" value="F:deoxyribonuclease II activity"/>
    <property type="evidence" value="ECO:0007669"/>
    <property type="project" value="InterPro"/>
</dbReference>
<sequence length="422" mass="44305">MFSSTLAACRRRLLLPLAAVTLALGGFLQLPAWADDLAAPVPLVAKGQPANWWFVFKFNAKAFPQCGGSSIACPFGGEPKRYIAGQQYVSASDQAPSLAKGEGCLGDTASDPVGATYDEIYNGAWYYVVWNDQFYDAPSIPGCSGNCSSPWGHSKGLLAWNEAGEGLVLQVSTPSWPGAGSAQYPRQGDGNTLGCITDDDVKVSQHFFSVKLSKDDVVLVLQALDHASVATDPSNPQIVHNGGPADIQALVENLGHKRHDTAVTTAKLSSGVTLISKPSDLNVPPWQMVSAVLGTVPLRTATWWASPRIPSTDPSTPVDCWDGQLGKPGAVAIATSGQWDGQTFGLKGGPGPDFNHAKIGVSTDDSSHLAIFGDLNQQGSLSGPNCKSSQNGRGGLFYVLDNASLSDSLRLLIQGDTAPPAE</sequence>
<evidence type="ECO:0000313" key="4">
    <source>
        <dbReference type="EMBL" id="QWT50315.1"/>
    </source>
</evidence>
<dbReference type="EMBL" id="CP064782">
    <property type="protein sequence ID" value="QWT50315.1"/>
    <property type="molecule type" value="Genomic_DNA"/>
</dbReference>
<dbReference type="Proteomes" id="UP000683428">
    <property type="component" value="Chromosome"/>
</dbReference>